<dbReference type="Proteomes" id="UP001642487">
    <property type="component" value="Chromosome 7"/>
</dbReference>
<accession>A0ABP0Z7Y3</accession>
<keyword evidence="2" id="KW-1185">Reference proteome</keyword>
<evidence type="ECO:0000313" key="2">
    <source>
        <dbReference type="Proteomes" id="UP001642487"/>
    </source>
</evidence>
<sequence length="132" mass="15211">MNRILMCYDQTLFQSLTGDEGCGEMMRYAVLIQTQYLWSWKRHRSFVMSDTRCLFFRSLDILILGTFCFKSPDLHHPRHYSPFFHSQVPVAPHKLLLQHPSDPSFSISTATAEAAARVILLGLSCHHFHGGR</sequence>
<proteinExistence type="predicted"/>
<name>A0ABP0Z7Y3_9ROSI</name>
<reference evidence="1 2" key="1">
    <citation type="submission" date="2024-03" db="EMBL/GenBank/DDBJ databases">
        <authorList>
            <person name="Gkanogiannis A."/>
            <person name="Becerra Lopez-Lavalle L."/>
        </authorList>
    </citation>
    <scope>NUCLEOTIDE SEQUENCE [LARGE SCALE GENOMIC DNA]</scope>
</reference>
<evidence type="ECO:0000313" key="1">
    <source>
        <dbReference type="EMBL" id="CAK9326722.1"/>
    </source>
</evidence>
<organism evidence="1 2">
    <name type="scientific">Citrullus colocynthis</name>
    <name type="common">colocynth</name>
    <dbReference type="NCBI Taxonomy" id="252529"/>
    <lineage>
        <taxon>Eukaryota</taxon>
        <taxon>Viridiplantae</taxon>
        <taxon>Streptophyta</taxon>
        <taxon>Embryophyta</taxon>
        <taxon>Tracheophyta</taxon>
        <taxon>Spermatophyta</taxon>
        <taxon>Magnoliopsida</taxon>
        <taxon>eudicotyledons</taxon>
        <taxon>Gunneridae</taxon>
        <taxon>Pentapetalae</taxon>
        <taxon>rosids</taxon>
        <taxon>fabids</taxon>
        <taxon>Cucurbitales</taxon>
        <taxon>Cucurbitaceae</taxon>
        <taxon>Benincaseae</taxon>
        <taxon>Citrullus</taxon>
    </lineage>
</organism>
<gene>
    <name evidence="1" type="ORF">CITCOLO1_LOCUS19078</name>
</gene>
<dbReference type="EMBL" id="OZ021741">
    <property type="protein sequence ID" value="CAK9326722.1"/>
    <property type="molecule type" value="Genomic_DNA"/>
</dbReference>
<protein>
    <submittedName>
        <fullName evidence="1">Uncharacterized protein</fullName>
    </submittedName>
</protein>